<dbReference type="InterPro" id="IPR001762">
    <property type="entry name" value="Disintegrin_dom"/>
</dbReference>
<reference evidence="11" key="2">
    <citation type="submission" date="2025-08" db="UniProtKB">
        <authorList>
            <consortium name="Ensembl"/>
        </authorList>
    </citation>
    <scope>IDENTIFICATION</scope>
</reference>
<proteinExistence type="predicted"/>
<dbReference type="EC" id="3.4.24.81" evidence="2"/>
<dbReference type="InterPro" id="IPR049038">
    <property type="entry name" value="ADAM10_Cys-rich"/>
</dbReference>
<dbReference type="Pfam" id="PF00200">
    <property type="entry name" value="Disintegrin"/>
    <property type="match status" value="1"/>
</dbReference>
<dbReference type="Proteomes" id="UP000694620">
    <property type="component" value="Chromosome 12"/>
</dbReference>
<keyword evidence="7" id="KW-1133">Transmembrane helix</keyword>
<dbReference type="Pfam" id="PF21299">
    <property type="entry name" value="ADAM10_Cys-rich"/>
    <property type="match status" value="1"/>
</dbReference>
<organism evidence="11 12">
    <name type="scientific">Erpetoichthys calabaricus</name>
    <name type="common">Rope fish</name>
    <name type="synonym">Calamoichthys calabaricus</name>
    <dbReference type="NCBI Taxonomy" id="27687"/>
    <lineage>
        <taxon>Eukaryota</taxon>
        <taxon>Metazoa</taxon>
        <taxon>Chordata</taxon>
        <taxon>Craniata</taxon>
        <taxon>Vertebrata</taxon>
        <taxon>Euteleostomi</taxon>
        <taxon>Actinopterygii</taxon>
        <taxon>Polypteriformes</taxon>
        <taxon>Polypteridae</taxon>
        <taxon>Erpetoichthys</taxon>
    </lineage>
</organism>
<dbReference type="RefSeq" id="XP_028672357.1">
    <property type="nucleotide sequence ID" value="XM_028816524.2"/>
</dbReference>
<evidence type="ECO:0000313" key="12">
    <source>
        <dbReference type="Proteomes" id="UP000694620"/>
    </source>
</evidence>
<dbReference type="FunFam" id="4.10.70.10:FF:000003">
    <property type="entry name" value="Disintegrin and metalloproteinase domain-containing protein 17"/>
    <property type="match status" value="1"/>
</dbReference>
<evidence type="ECO:0000256" key="3">
    <source>
        <dbReference type="ARBA" id="ARBA00022685"/>
    </source>
</evidence>
<dbReference type="GO" id="GO:0004222">
    <property type="term" value="F:metalloendopeptidase activity"/>
    <property type="evidence" value="ECO:0007669"/>
    <property type="project" value="InterPro"/>
</dbReference>
<dbReference type="InterPro" id="IPR036436">
    <property type="entry name" value="Disintegrin_dom_sf"/>
</dbReference>
<keyword evidence="3" id="KW-0165">Cleavage on pair of basic residues</keyword>
<evidence type="ECO:0000256" key="8">
    <source>
        <dbReference type="SAM" id="SignalP"/>
    </source>
</evidence>
<reference evidence="11" key="3">
    <citation type="submission" date="2025-09" db="UniProtKB">
        <authorList>
            <consortium name="Ensembl"/>
        </authorList>
    </citation>
    <scope>IDENTIFICATION</scope>
</reference>
<keyword evidence="12" id="KW-1185">Reference proteome</keyword>
<evidence type="ECO:0000256" key="6">
    <source>
        <dbReference type="SAM" id="MobiDB-lite"/>
    </source>
</evidence>
<evidence type="ECO:0000256" key="5">
    <source>
        <dbReference type="PROSITE-ProRule" id="PRU00276"/>
    </source>
</evidence>
<dbReference type="SMART" id="SM00050">
    <property type="entry name" value="DISIN"/>
    <property type="match status" value="1"/>
</dbReference>
<evidence type="ECO:0000256" key="4">
    <source>
        <dbReference type="ARBA" id="ARBA00023157"/>
    </source>
</evidence>
<dbReference type="SUPFAM" id="SSF55486">
    <property type="entry name" value="Metalloproteases ('zincins'), catalytic domain"/>
    <property type="match status" value="1"/>
</dbReference>
<feature type="signal peptide" evidence="8">
    <location>
        <begin position="1"/>
        <end position="22"/>
    </location>
</feature>
<keyword evidence="7" id="KW-0812">Transmembrane</keyword>
<keyword evidence="4" id="KW-1015">Disulfide bond</keyword>
<dbReference type="AlphaFoldDB" id="A0A8C4TIP6"/>
<dbReference type="Pfam" id="PF13574">
    <property type="entry name" value="Reprolysin_2"/>
    <property type="match status" value="1"/>
</dbReference>
<dbReference type="PROSITE" id="PS50214">
    <property type="entry name" value="DISINTEGRIN_2"/>
    <property type="match status" value="1"/>
</dbReference>
<dbReference type="GO" id="GO:0005886">
    <property type="term" value="C:plasma membrane"/>
    <property type="evidence" value="ECO:0007669"/>
    <property type="project" value="TreeGrafter"/>
</dbReference>
<sequence>MKVPTSLFLVLSFPTCFSSVGSTENGPSPFIRYYEGLSYSREALEMKHQRAKRAIHEDDQRVSLDFTAYHRHFQMRLKPDSSGFTDDFQVHFRNQSEVPTLSHLYSGELEGDANSSCHGSLISGRFEGFIQTSNGTFYVEPVSQREYHSVIYHQDDVDHSQLETGTSHFCGNEKLQRYVQQEAPVLRSKRTVDYARTSCLMYLRADFLFFKKFGSTEAVVAQISNYLRAVNDIYDKTNFDGIRHINFKVKTLNIISEDDPSSPQYSPFIGPEKLLMMHSETNWNSYCLSFLLTDRDYSGVLGLAWEGKPGNSGGICSKYDEHKEGSFASLNTGLVTLQKYGRYLPPRLVHITLAHELGHSLGSPHDEGQECAASSNRGNYLMFPYASDGSQENNNKFSPCSIKAISGLLMNKKDQCFVESGQPICGNQIVEAEEECDVGANDQDPCCYSAQQPESLQCKLKPQKQCSPSQGQCCSNECIFKPQGQKCQEESECALESKCVGTRAACPPAPPKANLTICNVGTKVCVNGICARSICVKHSLEQCDCLGTSLRDKCNLCCQEPGNPDTCVKATTTGLSQQFKEVLIPLPAGTPCSDQQGYCDKLSTCRLVDADGPLARLKNSFLHLNEFRDVAEWMKAYWWVILIAILTLSALMASTVFLFGHTEDSETELEENGRQRRRKQQFPDDEVDPFEQQDSGL</sequence>
<dbReference type="PROSITE" id="PS50215">
    <property type="entry name" value="ADAM_MEPRO"/>
    <property type="match status" value="1"/>
</dbReference>
<keyword evidence="7" id="KW-0472">Membrane</keyword>
<dbReference type="GO" id="GO:0007219">
    <property type="term" value="P:Notch signaling pathway"/>
    <property type="evidence" value="ECO:0007669"/>
    <property type="project" value="TreeGrafter"/>
</dbReference>
<evidence type="ECO:0000313" key="11">
    <source>
        <dbReference type="Ensembl" id="ENSECRP00000031172.1"/>
    </source>
</evidence>
<dbReference type="Ensembl" id="ENSECRT00000031832.1">
    <property type="protein sequence ID" value="ENSECRP00000031172.1"/>
    <property type="gene ID" value="ENSECRG00000021134.1"/>
</dbReference>
<feature type="binding site" evidence="5">
    <location>
        <position position="365"/>
    </location>
    <ligand>
        <name>Zn(2+)</name>
        <dbReference type="ChEBI" id="CHEBI:29105"/>
        <note>catalytic</note>
    </ligand>
</feature>
<dbReference type="SUPFAM" id="SSF57552">
    <property type="entry name" value="Blood coagulation inhibitor (disintegrin)"/>
    <property type="match status" value="1"/>
</dbReference>
<protein>
    <recommendedName>
        <fullName evidence="2">ADAM10 endopeptidase</fullName>
        <ecNumber evidence="2">3.4.24.81</ecNumber>
    </recommendedName>
</protein>
<gene>
    <name evidence="11" type="primary">si:ch1073-396h14.1</name>
</gene>
<evidence type="ECO:0000259" key="10">
    <source>
        <dbReference type="PROSITE" id="PS50215"/>
    </source>
</evidence>
<feature type="binding site" evidence="5">
    <location>
        <position position="355"/>
    </location>
    <ligand>
        <name>Zn(2+)</name>
        <dbReference type="ChEBI" id="CHEBI:29105"/>
        <note>catalytic</note>
    </ligand>
</feature>
<feature type="domain" description="Disintegrin" evidence="9">
    <location>
        <begin position="422"/>
        <end position="514"/>
    </location>
</feature>
<feature type="binding site" evidence="5">
    <location>
        <position position="359"/>
    </location>
    <ligand>
        <name>Zn(2+)</name>
        <dbReference type="ChEBI" id="CHEBI:29105"/>
        <note>catalytic</note>
    </ligand>
</feature>
<feature type="region of interest" description="Disordered" evidence="6">
    <location>
        <begin position="665"/>
        <end position="697"/>
    </location>
</feature>
<name>A0A8C4TIP6_ERPCA</name>
<comment type="catalytic activity">
    <reaction evidence="1">
        <text>Endopeptidase of broad specificity.</text>
        <dbReference type="EC" id="3.4.24.81"/>
    </reaction>
</comment>
<dbReference type="InterPro" id="IPR024079">
    <property type="entry name" value="MetalloPept_cat_dom_sf"/>
</dbReference>
<evidence type="ECO:0000256" key="1">
    <source>
        <dbReference type="ARBA" id="ARBA00001809"/>
    </source>
</evidence>
<feature type="active site" evidence="5">
    <location>
        <position position="356"/>
    </location>
</feature>
<accession>A0A8C4TIP6</accession>
<dbReference type="OrthoDB" id="2149267at2759"/>
<dbReference type="Gene3D" id="4.10.70.10">
    <property type="entry name" value="Disintegrin domain"/>
    <property type="match status" value="1"/>
</dbReference>
<dbReference type="PANTHER" id="PTHR45702">
    <property type="entry name" value="ADAM10/ADAM17 METALLOPEPTIDASE FAMILY MEMBER"/>
    <property type="match status" value="1"/>
</dbReference>
<feature type="chain" id="PRO_5034115377" description="ADAM10 endopeptidase" evidence="8">
    <location>
        <begin position="23"/>
        <end position="697"/>
    </location>
</feature>
<reference evidence="11" key="1">
    <citation type="submission" date="2021-06" db="EMBL/GenBank/DDBJ databases">
        <authorList>
            <consortium name="Wellcome Sanger Institute Data Sharing"/>
        </authorList>
    </citation>
    <scope>NUCLEOTIDE SEQUENCE [LARGE SCALE GENOMIC DNA]</scope>
</reference>
<feature type="domain" description="Peptidase M12B" evidence="10">
    <location>
        <begin position="197"/>
        <end position="421"/>
    </location>
</feature>
<feature type="transmembrane region" description="Helical" evidence="7">
    <location>
        <begin position="636"/>
        <end position="659"/>
    </location>
</feature>
<dbReference type="InterPro" id="IPR001590">
    <property type="entry name" value="Peptidase_M12B"/>
</dbReference>
<dbReference type="GO" id="GO:0046872">
    <property type="term" value="F:metal ion binding"/>
    <property type="evidence" value="ECO:0007669"/>
    <property type="project" value="UniProtKB-KW"/>
</dbReference>
<dbReference type="PANTHER" id="PTHR45702:SF1">
    <property type="entry name" value="DISINTEGRIN AND METALLOPROTEINASE DOMAIN-CONTAINING PROTEIN 10 ISOFORM X1"/>
    <property type="match status" value="1"/>
</dbReference>
<evidence type="ECO:0000256" key="2">
    <source>
        <dbReference type="ARBA" id="ARBA00012332"/>
    </source>
</evidence>
<dbReference type="GeneID" id="114662835"/>
<evidence type="ECO:0000259" key="9">
    <source>
        <dbReference type="PROSITE" id="PS50214"/>
    </source>
</evidence>
<dbReference type="InterPro" id="IPR051489">
    <property type="entry name" value="ADAM_Metalloproteinase"/>
</dbReference>
<keyword evidence="8" id="KW-0732">Signal</keyword>
<comment type="caution">
    <text evidence="5">Lacks conserved residue(s) required for the propagation of feature annotation.</text>
</comment>
<dbReference type="GO" id="GO:0006509">
    <property type="term" value="P:membrane protein ectodomain proteolysis"/>
    <property type="evidence" value="ECO:0007669"/>
    <property type="project" value="TreeGrafter"/>
</dbReference>
<evidence type="ECO:0000256" key="7">
    <source>
        <dbReference type="SAM" id="Phobius"/>
    </source>
</evidence>
<keyword evidence="5" id="KW-0862">Zinc</keyword>
<dbReference type="GeneTree" id="ENSGT00940000165061"/>
<dbReference type="Gene3D" id="3.40.390.10">
    <property type="entry name" value="Collagenase (Catalytic Domain)"/>
    <property type="match status" value="1"/>
</dbReference>
<keyword evidence="5" id="KW-0479">Metal-binding</keyword>